<organism evidence="7 8">
    <name type="scientific">Flavobacterium ardleyense</name>
    <dbReference type="NCBI Taxonomy" id="2038737"/>
    <lineage>
        <taxon>Bacteria</taxon>
        <taxon>Pseudomonadati</taxon>
        <taxon>Bacteroidota</taxon>
        <taxon>Flavobacteriia</taxon>
        <taxon>Flavobacteriales</taxon>
        <taxon>Flavobacteriaceae</taxon>
        <taxon>Flavobacterium</taxon>
    </lineage>
</organism>
<evidence type="ECO:0000313" key="8">
    <source>
        <dbReference type="Proteomes" id="UP001597549"/>
    </source>
</evidence>
<keyword evidence="4 6" id="KW-1133">Transmembrane helix</keyword>
<dbReference type="InterPro" id="IPR001123">
    <property type="entry name" value="LeuE-type"/>
</dbReference>
<evidence type="ECO:0000256" key="5">
    <source>
        <dbReference type="ARBA" id="ARBA00023136"/>
    </source>
</evidence>
<evidence type="ECO:0000256" key="6">
    <source>
        <dbReference type="SAM" id="Phobius"/>
    </source>
</evidence>
<protein>
    <submittedName>
        <fullName evidence="7">LysE family transporter</fullName>
    </submittedName>
</protein>
<feature type="transmembrane region" description="Helical" evidence="6">
    <location>
        <begin position="40"/>
        <end position="62"/>
    </location>
</feature>
<evidence type="ECO:0000256" key="4">
    <source>
        <dbReference type="ARBA" id="ARBA00022989"/>
    </source>
</evidence>
<evidence type="ECO:0000256" key="3">
    <source>
        <dbReference type="ARBA" id="ARBA00022692"/>
    </source>
</evidence>
<feature type="transmembrane region" description="Helical" evidence="6">
    <location>
        <begin position="182"/>
        <end position="204"/>
    </location>
</feature>
<dbReference type="RefSeq" id="WP_379806777.1">
    <property type="nucleotide sequence ID" value="NZ_JBHUOL010000012.1"/>
</dbReference>
<feature type="transmembrane region" description="Helical" evidence="6">
    <location>
        <begin position="6"/>
        <end position="28"/>
    </location>
</feature>
<dbReference type="Proteomes" id="UP001597549">
    <property type="component" value="Unassembled WGS sequence"/>
</dbReference>
<keyword evidence="5 6" id="KW-0472">Membrane</keyword>
<feature type="transmembrane region" description="Helical" evidence="6">
    <location>
        <begin position="148"/>
        <end position="170"/>
    </location>
</feature>
<feature type="transmembrane region" description="Helical" evidence="6">
    <location>
        <begin position="114"/>
        <end position="133"/>
    </location>
</feature>
<dbReference type="Pfam" id="PF01810">
    <property type="entry name" value="LysE"/>
    <property type="match status" value="1"/>
</dbReference>
<accession>A0ABW5Z8R6</accession>
<keyword evidence="3 6" id="KW-0812">Transmembrane</keyword>
<keyword evidence="2" id="KW-1003">Cell membrane</keyword>
<feature type="transmembrane region" description="Helical" evidence="6">
    <location>
        <begin position="74"/>
        <end position="93"/>
    </location>
</feature>
<reference evidence="8" key="1">
    <citation type="journal article" date="2019" name="Int. J. Syst. Evol. Microbiol.">
        <title>The Global Catalogue of Microorganisms (GCM) 10K type strain sequencing project: providing services to taxonomists for standard genome sequencing and annotation.</title>
        <authorList>
            <consortium name="The Broad Institute Genomics Platform"/>
            <consortium name="The Broad Institute Genome Sequencing Center for Infectious Disease"/>
            <person name="Wu L."/>
            <person name="Ma J."/>
        </authorList>
    </citation>
    <scope>NUCLEOTIDE SEQUENCE [LARGE SCALE GENOMIC DNA]</scope>
    <source>
        <strain evidence="8">KCTC 52644</strain>
    </source>
</reference>
<evidence type="ECO:0000313" key="7">
    <source>
        <dbReference type="EMBL" id="MFD2908861.1"/>
    </source>
</evidence>
<evidence type="ECO:0000256" key="1">
    <source>
        <dbReference type="ARBA" id="ARBA00004651"/>
    </source>
</evidence>
<evidence type="ECO:0000256" key="2">
    <source>
        <dbReference type="ARBA" id="ARBA00022475"/>
    </source>
</evidence>
<keyword evidence="8" id="KW-1185">Reference proteome</keyword>
<comment type="subcellular location">
    <subcellularLocation>
        <location evidence="1">Cell membrane</location>
        <topology evidence="1">Multi-pass membrane protein</topology>
    </subcellularLocation>
</comment>
<proteinExistence type="predicted"/>
<name>A0ABW5Z8R6_9FLAO</name>
<dbReference type="EMBL" id="JBHUOL010000012">
    <property type="protein sequence ID" value="MFD2908861.1"/>
    <property type="molecule type" value="Genomic_DNA"/>
</dbReference>
<gene>
    <name evidence="7" type="ORF">ACFSX9_08935</name>
</gene>
<comment type="caution">
    <text evidence="7">The sequence shown here is derived from an EMBL/GenBank/DDBJ whole genome shotgun (WGS) entry which is preliminary data.</text>
</comment>
<sequence>MTFILAIFLGLIISIGGIIIPGMLNMTIAKISINENQKQALNFALGAVVVVFIQSFLGTYFAKFLDANPAFSEGLKQIGTFIFIALTIAFFIMGLNSKKKKEVEVKIEEKRNRFFYGMALSAFNMFAIPWYALTTLMMSSKDLFNYDMLSILLFSLSAAAGTYFVFYLYARFFKLIEHKLTFIVKNINFLIAFLTGIVAISSLYKMYFAS</sequence>